<dbReference type="AlphaFoldDB" id="A0A5B2TU76"/>
<comment type="caution">
    <text evidence="2">The sequence shown here is derived from an EMBL/GenBank/DDBJ whole genome shotgun (WGS) entry which is preliminary data.</text>
</comment>
<feature type="region of interest" description="Disordered" evidence="1">
    <location>
        <begin position="42"/>
        <end position="98"/>
    </location>
</feature>
<evidence type="ECO:0000256" key="1">
    <source>
        <dbReference type="SAM" id="MobiDB-lite"/>
    </source>
</evidence>
<dbReference type="EMBL" id="VUNZ01000004">
    <property type="protein sequence ID" value="KAA2217753.1"/>
    <property type="molecule type" value="Genomic_DNA"/>
</dbReference>
<sequence>MPQKKIIFTTIQKNQIKILNINNCADFVINTVIAGGVKLPKTTSSYGGFKGHNPGGLGEDIREQNNNIRKGKTPEGNSKTPKNKNNESDNNRVKSIGL</sequence>
<protein>
    <submittedName>
        <fullName evidence="2">Uncharacterized protein</fullName>
    </submittedName>
</protein>
<dbReference type="Proteomes" id="UP000323082">
    <property type="component" value="Unassembled WGS sequence"/>
</dbReference>
<gene>
    <name evidence="2" type="ORF">FW780_19165</name>
</gene>
<dbReference type="RefSeq" id="WP_149835237.1">
    <property type="nucleotide sequence ID" value="NZ_VUNZ01000004.1"/>
</dbReference>
<evidence type="ECO:0000313" key="3">
    <source>
        <dbReference type="Proteomes" id="UP000323082"/>
    </source>
</evidence>
<reference evidence="2 3" key="1">
    <citation type="journal article" date="2015" name="Int. J. Syst. Evol. Microbiol.">
        <title>Chryseobacterium sediminis sp. nov., isolated from a river sediment.</title>
        <authorList>
            <person name="Kampfer P."/>
            <person name="Busse H.J."/>
            <person name="McInroy J.A."/>
            <person name="Glaeser S.P."/>
        </authorList>
    </citation>
    <scope>NUCLEOTIDE SEQUENCE [LARGE SCALE GENOMIC DNA]</scope>
    <source>
        <strain evidence="2 3">IMT-174</strain>
    </source>
</reference>
<accession>A0A5B2TU76</accession>
<dbReference type="OrthoDB" id="618143at2"/>
<feature type="compositionally biased region" description="Gly residues" evidence="1">
    <location>
        <begin position="48"/>
        <end position="58"/>
    </location>
</feature>
<name>A0A5B2TU76_9FLAO</name>
<organism evidence="2 3">
    <name type="scientific">Chryseobacterium sediminis</name>
    <dbReference type="NCBI Taxonomy" id="1679494"/>
    <lineage>
        <taxon>Bacteria</taxon>
        <taxon>Pseudomonadati</taxon>
        <taxon>Bacteroidota</taxon>
        <taxon>Flavobacteriia</taxon>
        <taxon>Flavobacteriales</taxon>
        <taxon>Weeksellaceae</taxon>
        <taxon>Chryseobacterium group</taxon>
        <taxon>Chryseobacterium</taxon>
    </lineage>
</organism>
<evidence type="ECO:0000313" key="2">
    <source>
        <dbReference type="EMBL" id="KAA2217753.1"/>
    </source>
</evidence>
<proteinExistence type="predicted"/>